<keyword evidence="14 15" id="KW-0694">RNA-binding</keyword>
<evidence type="ECO:0000256" key="13">
    <source>
        <dbReference type="ARBA" id="ARBA00022842"/>
    </source>
</evidence>
<feature type="domain" description="RNase III" evidence="17">
    <location>
        <begin position="8"/>
        <end position="130"/>
    </location>
</feature>
<comment type="similarity">
    <text evidence="3">Belongs to the ribonuclease III family.</text>
</comment>
<protein>
    <recommendedName>
        <fullName evidence="15">Ribonuclease 3</fullName>
        <ecNumber evidence="15">3.1.26.3</ecNumber>
    </recommendedName>
    <alternativeName>
        <fullName evidence="15">Ribonuclease III</fullName>
        <shortName evidence="15">RNase III</shortName>
    </alternativeName>
</protein>
<dbReference type="Gene3D" id="3.30.160.20">
    <property type="match status" value="1"/>
</dbReference>
<evidence type="ECO:0000259" key="16">
    <source>
        <dbReference type="PROSITE" id="PS50137"/>
    </source>
</evidence>
<dbReference type="CDD" id="cd10845">
    <property type="entry name" value="DSRM_RNAse_III_family"/>
    <property type="match status" value="1"/>
</dbReference>
<dbReference type="InterPro" id="IPR000999">
    <property type="entry name" value="RNase_III_dom"/>
</dbReference>
<evidence type="ECO:0000313" key="19">
    <source>
        <dbReference type="Proteomes" id="UP000182108"/>
    </source>
</evidence>
<dbReference type="SMART" id="SM00358">
    <property type="entry name" value="DSRM"/>
    <property type="match status" value="1"/>
</dbReference>
<keyword evidence="19" id="KW-1185">Reference proteome</keyword>
<evidence type="ECO:0000313" key="18">
    <source>
        <dbReference type="EMBL" id="CUB07926.1"/>
    </source>
</evidence>
<proteinExistence type="inferred from homology"/>
<evidence type="ECO:0000256" key="12">
    <source>
        <dbReference type="ARBA" id="ARBA00022801"/>
    </source>
</evidence>
<dbReference type="AlphaFoldDB" id="A0A0K6IXS4"/>
<comment type="cofactor">
    <cofactor evidence="15">
        <name>Mg(2+)</name>
        <dbReference type="ChEBI" id="CHEBI:18420"/>
    </cofactor>
</comment>
<feature type="binding site" evidence="15">
    <location>
        <position position="43"/>
    </location>
    <ligand>
        <name>Mg(2+)</name>
        <dbReference type="ChEBI" id="CHEBI:18420"/>
    </ligand>
</feature>
<gene>
    <name evidence="15" type="primary">rnc</name>
    <name evidence="18" type="ORF">Ga0061068_11440</name>
</gene>
<dbReference type="GO" id="GO:0019843">
    <property type="term" value="F:rRNA binding"/>
    <property type="evidence" value="ECO:0007669"/>
    <property type="project" value="UniProtKB-KW"/>
</dbReference>
<keyword evidence="13 15" id="KW-0460">Magnesium</keyword>
<keyword evidence="12 15" id="KW-0378">Hydrolase</keyword>
<keyword evidence="9 15" id="KW-0540">Nuclease</keyword>
<dbReference type="PANTHER" id="PTHR11207">
    <property type="entry name" value="RIBONUCLEASE III"/>
    <property type="match status" value="1"/>
</dbReference>
<dbReference type="GO" id="GO:0010468">
    <property type="term" value="P:regulation of gene expression"/>
    <property type="evidence" value="ECO:0007669"/>
    <property type="project" value="TreeGrafter"/>
</dbReference>
<dbReference type="PROSITE" id="PS50137">
    <property type="entry name" value="DS_RBD"/>
    <property type="match status" value="1"/>
</dbReference>
<dbReference type="Pfam" id="PF00035">
    <property type="entry name" value="dsrm"/>
    <property type="match status" value="1"/>
</dbReference>
<dbReference type="GO" id="GO:0005737">
    <property type="term" value="C:cytoplasm"/>
    <property type="evidence" value="ECO:0007669"/>
    <property type="project" value="UniProtKB-SubCell"/>
</dbReference>
<dbReference type="SUPFAM" id="SSF54768">
    <property type="entry name" value="dsRNA-binding domain-like"/>
    <property type="match status" value="1"/>
</dbReference>
<dbReference type="RefSeq" id="WP_055424175.1">
    <property type="nucleotide sequence ID" value="NZ_CYHH01000014.1"/>
</dbReference>
<evidence type="ECO:0000256" key="3">
    <source>
        <dbReference type="ARBA" id="ARBA00010183"/>
    </source>
</evidence>
<dbReference type="GO" id="GO:0042802">
    <property type="term" value="F:identical protein binding"/>
    <property type="evidence" value="ECO:0007669"/>
    <property type="project" value="UniProtKB-ARBA"/>
</dbReference>
<accession>A0A0K6IXS4</accession>
<evidence type="ECO:0000256" key="1">
    <source>
        <dbReference type="ARBA" id="ARBA00000109"/>
    </source>
</evidence>
<organism evidence="18 19">
    <name type="scientific">Tepidiphilus thermophilus</name>
    <dbReference type="NCBI Taxonomy" id="876478"/>
    <lineage>
        <taxon>Bacteria</taxon>
        <taxon>Pseudomonadati</taxon>
        <taxon>Pseudomonadota</taxon>
        <taxon>Hydrogenophilia</taxon>
        <taxon>Hydrogenophilales</taxon>
        <taxon>Hydrogenophilaceae</taxon>
        <taxon>Tepidiphilus</taxon>
    </lineage>
</organism>
<comment type="subunit">
    <text evidence="4 15">Homodimer.</text>
</comment>
<dbReference type="GO" id="GO:0006397">
    <property type="term" value="P:mRNA processing"/>
    <property type="evidence" value="ECO:0007669"/>
    <property type="project" value="UniProtKB-UniRule"/>
</dbReference>
<dbReference type="GO" id="GO:0008033">
    <property type="term" value="P:tRNA processing"/>
    <property type="evidence" value="ECO:0007669"/>
    <property type="project" value="UniProtKB-KW"/>
</dbReference>
<evidence type="ECO:0000256" key="4">
    <source>
        <dbReference type="ARBA" id="ARBA00011738"/>
    </source>
</evidence>
<evidence type="ECO:0000256" key="5">
    <source>
        <dbReference type="ARBA" id="ARBA00022490"/>
    </source>
</evidence>
<sequence>MSEAGRRWQALQERLVYRFHDLDLLTTALRHRSAGEGHNERLEFLGDAALDLAVAELLYRRYPEEPEGILSRARASLVRQETLAAAALRLGLDELLVIGEGERRAGGNRRPSLLADALEAIVGAVLLDGGYEAARELVARVLEPELAALGPLERLKDPKTRLQEWLQGRHHPVPRYEIVSVSGPAHAQHFRVRAQAEAIGLSAEGEGPSRRAAEQDAAAKILAQLGET</sequence>
<keyword evidence="10 15" id="KW-0479">Metal-binding</keyword>
<dbReference type="SUPFAM" id="SSF69065">
    <property type="entry name" value="RNase III domain-like"/>
    <property type="match status" value="1"/>
</dbReference>
<evidence type="ECO:0000256" key="11">
    <source>
        <dbReference type="ARBA" id="ARBA00022759"/>
    </source>
</evidence>
<keyword evidence="6 15" id="KW-0698">rRNA processing</keyword>
<dbReference type="Pfam" id="PF14622">
    <property type="entry name" value="Ribonucleas_3_3"/>
    <property type="match status" value="1"/>
</dbReference>
<keyword evidence="5 15" id="KW-0963">Cytoplasm</keyword>
<dbReference type="CDD" id="cd00593">
    <property type="entry name" value="RIBOc"/>
    <property type="match status" value="1"/>
</dbReference>
<feature type="binding site" evidence="15">
    <location>
        <position position="119"/>
    </location>
    <ligand>
        <name>Mg(2+)</name>
        <dbReference type="ChEBI" id="CHEBI:18420"/>
    </ligand>
</feature>
<keyword evidence="7 15" id="KW-0507">mRNA processing</keyword>
<dbReference type="Proteomes" id="UP000182108">
    <property type="component" value="Unassembled WGS sequence"/>
</dbReference>
<dbReference type="GO" id="GO:0004525">
    <property type="term" value="F:ribonuclease III activity"/>
    <property type="evidence" value="ECO:0007669"/>
    <property type="project" value="UniProtKB-UniRule"/>
</dbReference>
<comment type="subcellular location">
    <subcellularLocation>
        <location evidence="2 15">Cytoplasm</location>
    </subcellularLocation>
</comment>
<evidence type="ECO:0000256" key="14">
    <source>
        <dbReference type="ARBA" id="ARBA00022884"/>
    </source>
</evidence>
<dbReference type="InterPro" id="IPR011907">
    <property type="entry name" value="RNase_III"/>
</dbReference>
<evidence type="ECO:0000256" key="10">
    <source>
        <dbReference type="ARBA" id="ARBA00022723"/>
    </source>
</evidence>
<feature type="domain" description="DRBM" evidence="16">
    <location>
        <begin position="157"/>
        <end position="227"/>
    </location>
</feature>
<dbReference type="PROSITE" id="PS50142">
    <property type="entry name" value="RNASE_3_2"/>
    <property type="match status" value="1"/>
</dbReference>
<keyword evidence="8 15" id="KW-0819">tRNA processing</keyword>
<dbReference type="InterPro" id="IPR014720">
    <property type="entry name" value="dsRBD_dom"/>
</dbReference>
<dbReference type="InterPro" id="IPR036389">
    <property type="entry name" value="RNase_III_sf"/>
</dbReference>
<dbReference type="FunFam" id="3.30.160.20:FF:000003">
    <property type="entry name" value="Ribonuclease 3"/>
    <property type="match status" value="1"/>
</dbReference>
<dbReference type="PANTHER" id="PTHR11207:SF0">
    <property type="entry name" value="RIBONUCLEASE 3"/>
    <property type="match status" value="1"/>
</dbReference>
<name>A0A0K6IXS4_9PROT</name>
<dbReference type="Gene3D" id="1.10.1520.10">
    <property type="entry name" value="Ribonuclease III domain"/>
    <property type="match status" value="1"/>
</dbReference>
<evidence type="ECO:0000256" key="8">
    <source>
        <dbReference type="ARBA" id="ARBA00022694"/>
    </source>
</evidence>
<dbReference type="EC" id="3.1.26.3" evidence="15"/>
<dbReference type="GO" id="GO:0006364">
    <property type="term" value="P:rRNA processing"/>
    <property type="evidence" value="ECO:0007669"/>
    <property type="project" value="UniProtKB-UniRule"/>
</dbReference>
<dbReference type="EMBL" id="CYHH01000014">
    <property type="protein sequence ID" value="CUB07926.1"/>
    <property type="molecule type" value="Genomic_DNA"/>
</dbReference>
<evidence type="ECO:0000256" key="6">
    <source>
        <dbReference type="ARBA" id="ARBA00022552"/>
    </source>
</evidence>
<comment type="function">
    <text evidence="15">Digests double-stranded RNA. Involved in the processing of primary rRNA transcript to yield the immediate precursors to the large and small rRNAs (23S and 16S). Processes some mRNAs, and tRNAs when they are encoded in the rRNA operon. Processes pre-crRNA and tracrRNA of type II CRISPR loci if present in the organism.</text>
</comment>
<evidence type="ECO:0000259" key="17">
    <source>
        <dbReference type="PROSITE" id="PS50142"/>
    </source>
</evidence>
<feature type="active site" evidence="15">
    <location>
        <position position="119"/>
    </location>
</feature>
<dbReference type="OrthoDB" id="9782492at2"/>
<dbReference type="HAMAP" id="MF_00104">
    <property type="entry name" value="RNase_III"/>
    <property type="match status" value="1"/>
</dbReference>
<dbReference type="NCBIfam" id="TIGR02191">
    <property type="entry name" value="RNaseIII"/>
    <property type="match status" value="1"/>
</dbReference>
<keyword evidence="11 15" id="KW-0255">Endonuclease</keyword>
<dbReference type="FunFam" id="1.10.1520.10:FF:000001">
    <property type="entry name" value="Ribonuclease 3"/>
    <property type="match status" value="1"/>
</dbReference>
<feature type="binding site" evidence="15">
    <location>
        <position position="116"/>
    </location>
    <ligand>
        <name>Mg(2+)</name>
        <dbReference type="ChEBI" id="CHEBI:18420"/>
    </ligand>
</feature>
<dbReference type="GO" id="GO:0003725">
    <property type="term" value="F:double-stranded RNA binding"/>
    <property type="evidence" value="ECO:0007669"/>
    <property type="project" value="TreeGrafter"/>
</dbReference>
<evidence type="ECO:0000256" key="2">
    <source>
        <dbReference type="ARBA" id="ARBA00004496"/>
    </source>
</evidence>
<reference evidence="19" key="1">
    <citation type="submission" date="2015-08" db="EMBL/GenBank/DDBJ databases">
        <authorList>
            <person name="Babu N.S."/>
            <person name="Beckwith C.J."/>
            <person name="Beseler K.G."/>
            <person name="Brison A."/>
            <person name="Carone J.V."/>
            <person name="Caskin T.P."/>
            <person name="Diamond M."/>
            <person name="Durham M.E."/>
            <person name="Foxe J.M."/>
            <person name="Go M."/>
            <person name="Henderson B.A."/>
            <person name="Jones I.B."/>
            <person name="McGettigan J.A."/>
            <person name="Micheletti S.J."/>
            <person name="Nasrallah M.E."/>
            <person name="Ortiz D."/>
            <person name="Piller C.R."/>
            <person name="Privatt S.R."/>
            <person name="Schneider S.L."/>
            <person name="Sharp S."/>
            <person name="Smith T.C."/>
            <person name="Stanton J.D."/>
            <person name="Ullery H.E."/>
            <person name="Wilson R.J."/>
            <person name="Serrano M.G."/>
            <person name="Buck G."/>
            <person name="Lee V."/>
            <person name="Wang Y."/>
            <person name="Carvalho R."/>
            <person name="Voegtly L."/>
            <person name="Shi R."/>
            <person name="Duckworth R."/>
            <person name="Johnson A."/>
            <person name="Loviza R."/>
            <person name="Walstead R."/>
            <person name="Shah Z."/>
            <person name="Kiflezghi M."/>
            <person name="Wade K."/>
            <person name="Ball S.L."/>
            <person name="Bradley K.W."/>
            <person name="Asai D.J."/>
            <person name="Bowman C.A."/>
            <person name="Russell D.A."/>
            <person name="Pope W.H."/>
            <person name="Jacobs-Sera D."/>
            <person name="Hendrix R.W."/>
            <person name="Hatfull G.F."/>
        </authorList>
    </citation>
    <scope>NUCLEOTIDE SEQUENCE [LARGE SCALE GENOMIC DNA]</scope>
    <source>
        <strain evidence="19">JCM 19170</strain>
    </source>
</reference>
<dbReference type="GO" id="GO:0046872">
    <property type="term" value="F:metal ion binding"/>
    <property type="evidence" value="ECO:0007669"/>
    <property type="project" value="UniProtKB-KW"/>
</dbReference>
<dbReference type="PROSITE" id="PS00517">
    <property type="entry name" value="RNASE_3_1"/>
    <property type="match status" value="1"/>
</dbReference>
<evidence type="ECO:0000256" key="15">
    <source>
        <dbReference type="HAMAP-Rule" id="MF_00104"/>
    </source>
</evidence>
<keyword evidence="15" id="KW-0699">rRNA-binding</keyword>
<feature type="active site" evidence="15">
    <location>
        <position position="47"/>
    </location>
</feature>
<comment type="catalytic activity">
    <reaction evidence="1 15">
        <text>Endonucleolytic cleavage to 5'-phosphomonoester.</text>
        <dbReference type="EC" id="3.1.26.3"/>
    </reaction>
</comment>
<evidence type="ECO:0000256" key="7">
    <source>
        <dbReference type="ARBA" id="ARBA00022664"/>
    </source>
</evidence>
<evidence type="ECO:0000256" key="9">
    <source>
        <dbReference type="ARBA" id="ARBA00022722"/>
    </source>
</evidence>
<dbReference type="SMART" id="SM00535">
    <property type="entry name" value="RIBOc"/>
    <property type="match status" value="1"/>
</dbReference>